<sequence>MSIRVTRPARTDGAEAILTPEALAFVEELHQRFDGRRRELLAEEVAGPAARLVPSICLDDDVDFLTLPAYDLLEEPGARTPDETEDEMQEVAA</sequence>
<dbReference type="EMBL" id="JACCBH010000001">
    <property type="protein sequence ID" value="NYD54706.1"/>
    <property type="molecule type" value="Genomic_DNA"/>
</dbReference>
<dbReference type="Pfam" id="PF20656">
    <property type="entry name" value="MS_N"/>
    <property type="match status" value="1"/>
</dbReference>
<dbReference type="Gene3D" id="3.20.20.360">
    <property type="entry name" value="Malate synthase, domain 3"/>
    <property type="match status" value="1"/>
</dbReference>
<dbReference type="InterPro" id="IPR046363">
    <property type="entry name" value="MS_N_TIM-barrel_dom"/>
</dbReference>
<evidence type="ECO:0000259" key="1">
    <source>
        <dbReference type="Pfam" id="PF20656"/>
    </source>
</evidence>
<protein>
    <recommendedName>
        <fullName evidence="1">Malate synthase N-terminal domain-containing protein</fullName>
    </recommendedName>
</protein>
<dbReference type="AlphaFoldDB" id="A0A7Y9EVR9"/>
<organism evidence="2 3">
    <name type="scientific">Microbacterium pseudoresistens</name>
    <dbReference type="NCBI Taxonomy" id="640634"/>
    <lineage>
        <taxon>Bacteria</taxon>
        <taxon>Bacillati</taxon>
        <taxon>Actinomycetota</taxon>
        <taxon>Actinomycetes</taxon>
        <taxon>Micrococcales</taxon>
        <taxon>Microbacteriaceae</taxon>
        <taxon>Microbacterium</taxon>
    </lineage>
</organism>
<gene>
    <name evidence="2" type="ORF">BKA02_001761</name>
</gene>
<evidence type="ECO:0000313" key="2">
    <source>
        <dbReference type="EMBL" id="NYD54706.1"/>
    </source>
</evidence>
<dbReference type="InterPro" id="IPR048356">
    <property type="entry name" value="MS_N"/>
</dbReference>
<evidence type="ECO:0000313" key="3">
    <source>
        <dbReference type="Proteomes" id="UP000552045"/>
    </source>
</evidence>
<comment type="caution">
    <text evidence="2">The sequence shown here is derived from an EMBL/GenBank/DDBJ whole genome shotgun (WGS) entry which is preliminary data.</text>
</comment>
<feature type="domain" description="Malate synthase N-terminal" evidence="1">
    <location>
        <begin position="4"/>
        <end position="43"/>
    </location>
</feature>
<dbReference type="Proteomes" id="UP000552045">
    <property type="component" value="Unassembled WGS sequence"/>
</dbReference>
<name>A0A7Y9EVR9_9MICO</name>
<accession>A0A7Y9EVR9</accession>
<reference evidence="2 3" key="1">
    <citation type="submission" date="2020-07" db="EMBL/GenBank/DDBJ databases">
        <title>Sequencing the genomes of 1000 actinobacteria strains.</title>
        <authorList>
            <person name="Klenk H.-P."/>
        </authorList>
    </citation>
    <scope>NUCLEOTIDE SEQUENCE [LARGE SCALE GENOMIC DNA]</scope>
    <source>
        <strain evidence="2 3">DSM 22185</strain>
    </source>
</reference>
<dbReference type="RefSeq" id="WP_179433222.1">
    <property type="nucleotide sequence ID" value="NZ_BAABLC010000008.1"/>
</dbReference>
<keyword evidence="3" id="KW-1185">Reference proteome</keyword>
<proteinExistence type="predicted"/>